<dbReference type="InterPro" id="IPR003675">
    <property type="entry name" value="Rce1/LyrA-like_dom"/>
</dbReference>
<dbReference type="GO" id="GO:0008237">
    <property type="term" value="F:metallopeptidase activity"/>
    <property type="evidence" value="ECO:0007669"/>
    <property type="project" value="UniProtKB-KW"/>
</dbReference>
<protein>
    <submittedName>
        <fullName evidence="3">CPBP family intramembrane metalloprotease</fullName>
    </submittedName>
</protein>
<keyword evidence="1" id="KW-0472">Membrane</keyword>
<evidence type="ECO:0000313" key="3">
    <source>
        <dbReference type="EMBL" id="QBD75220.1"/>
    </source>
</evidence>
<feature type="domain" description="CAAX prenyl protease 2/Lysostaphin resistance protein A-like" evidence="2">
    <location>
        <begin position="122"/>
        <end position="215"/>
    </location>
</feature>
<proteinExistence type="predicted"/>
<feature type="transmembrane region" description="Helical" evidence="1">
    <location>
        <begin position="12"/>
        <end position="33"/>
    </location>
</feature>
<evidence type="ECO:0000259" key="2">
    <source>
        <dbReference type="Pfam" id="PF02517"/>
    </source>
</evidence>
<reference evidence="3 4" key="1">
    <citation type="submission" date="2019-01" db="EMBL/GenBank/DDBJ databases">
        <title>Ktedonosporobacter rubrisoli SCAWS-G2.</title>
        <authorList>
            <person name="Huang Y."/>
            <person name="Yan B."/>
        </authorList>
    </citation>
    <scope>NUCLEOTIDE SEQUENCE [LARGE SCALE GENOMIC DNA]</scope>
    <source>
        <strain evidence="3 4">SCAWS-G2</strain>
    </source>
</reference>
<keyword evidence="4" id="KW-1185">Reference proteome</keyword>
<dbReference type="KEGG" id="kbs:EPA93_04105"/>
<dbReference type="RefSeq" id="WP_129885819.1">
    <property type="nucleotide sequence ID" value="NZ_CP035758.1"/>
</dbReference>
<dbReference type="GO" id="GO:0080120">
    <property type="term" value="P:CAAX-box protein maturation"/>
    <property type="evidence" value="ECO:0007669"/>
    <property type="project" value="UniProtKB-ARBA"/>
</dbReference>
<evidence type="ECO:0000256" key="1">
    <source>
        <dbReference type="SAM" id="Phobius"/>
    </source>
</evidence>
<evidence type="ECO:0000313" key="4">
    <source>
        <dbReference type="Proteomes" id="UP000290365"/>
    </source>
</evidence>
<feature type="transmembrane region" description="Helical" evidence="1">
    <location>
        <begin position="113"/>
        <end position="133"/>
    </location>
</feature>
<sequence>MSFVRRILSFSLIQLIIEVAAIAVLIGLLQLVFRMLPHVLLSNVISNVVLALGLLALLFLATRYLEHRSLSEVGLVKRGFLLQLLFSFVLGGCSIGAVVGVLALLGFYRITSIAPLSILPAILIPLLVIFFAAAMQEEIIFRAIIFRLLERPLGSWIAVVLSAIFFGASHLANPHATLISAVAIMLSAGITIAAIYMLTRSLWWIIGFHWGWNFFEGPIFGAQISGFSTGTLFRASLKGPELWTGGTFGPEAGLVTIILIGCLGVILLVVAARRGCMITPRFLSSPAKEKQKALESAG</sequence>
<gene>
    <name evidence="3" type="ORF">EPA93_04105</name>
</gene>
<name>A0A4P6JJV0_KTERU</name>
<feature type="transmembrane region" description="Helical" evidence="1">
    <location>
        <begin position="253"/>
        <end position="272"/>
    </location>
</feature>
<feature type="transmembrane region" description="Helical" evidence="1">
    <location>
        <begin position="153"/>
        <end position="172"/>
    </location>
</feature>
<keyword evidence="1" id="KW-1133">Transmembrane helix</keyword>
<accession>A0A4P6JJV0</accession>
<keyword evidence="1" id="KW-0812">Transmembrane</keyword>
<dbReference type="Pfam" id="PF02517">
    <property type="entry name" value="Rce1-like"/>
    <property type="match status" value="1"/>
</dbReference>
<dbReference type="PANTHER" id="PTHR39430">
    <property type="entry name" value="MEMBRANE-ASSOCIATED PROTEASE-RELATED"/>
    <property type="match status" value="1"/>
</dbReference>
<dbReference type="GO" id="GO:0004175">
    <property type="term" value="F:endopeptidase activity"/>
    <property type="evidence" value="ECO:0007669"/>
    <property type="project" value="UniProtKB-ARBA"/>
</dbReference>
<keyword evidence="3" id="KW-0378">Hydrolase</keyword>
<dbReference type="OrthoDB" id="324900at2"/>
<organism evidence="3 4">
    <name type="scientific">Ktedonosporobacter rubrisoli</name>
    <dbReference type="NCBI Taxonomy" id="2509675"/>
    <lineage>
        <taxon>Bacteria</taxon>
        <taxon>Bacillati</taxon>
        <taxon>Chloroflexota</taxon>
        <taxon>Ktedonobacteria</taxon>
        <taxon>Ktedonobacterales</taxon>
        <taxon>Ktedonosporobacteraceae</taxon>
        <taxon>Ktedonosporobacter</taxon>
    </lineage>
</organism>
<dbReference type="EMBL" id="CP035758">
    <property type="protein sequence ID" value="QBD75220.1"/>
    <property type="molecule type" value="Genomic_DNA"/>
</dbReference>
<keyword evidence="3" id="KW-0645">Protease</keyword>
<feature type="transmembrane region" description="Helical" evidence="1">
    <location>
        <begin position="178"/>
        <end position="198"/>
    </location>
</feature>
<dbReference type="GO" id="GO:0006508">
    <property type="term" value="P:proteolysis"/>
    <property type="evidence" value="ECO:0007669"/>
    <property type="project" value="UniProtKB-KW"/>
</dbReference>
<dbReference type="PANTHER" id="PTHR39430:SF1">
    <property type="entry name" value="PROTEASE"/>
    <property type="match status" value="1"/>
</dbReference>
<feature type="transmembrane region" description="Helical" evidence="1">
    <location>
        <begin position="210"/>
        <end position="233"/>
    </location>
</feature>
<keyword evidence="3" id="KW-0482">Metalloprotease</keyword>
<feature type="transmembrane region" description="Helical" evidence="1">
    <location>
        <begin position="80"/>
        <end position="107"/>
    </location>
</feature>
<dbReference type="Proteomes" id="UP000290365">
    <property type="component" value="Chromosome"/>
</dbReference>
<dbReference type="AlphaFoldDB" id="A0A4P6JJV0"/>
<feature type="transmembrane region" description="Helical" evidence="1">
    <location>
        <begin position="39"/>
        <end position="60"/>
    </location>
</feature>